<evidence type="ECO:0000313" key="4">
    <source>
        <dbReference type="Proteomes" id="UP001224890"/>
    </source>
</evidence>
<dbReference type="AlphaFoldDB" id="A0AAJ0ACU4"/>
<name>A0AAJ0ACU4_9PEZI</name>
<protein>
    <submittedName>
        <fullName evidence="3">Uncharacterized protein</fullName>
    </submittedName>
</protein>
<organism evidence="3 4">
    <name type="scientific">Colletotrichum godetiae</name>
    <dbReference type="NCBI Taxonomy" id="1209918"/>
    <lineage>
        <taxon>Eukaryota</taxon>
        <taxon>Fungi</taxon>
        <taxon>Dikarya</taxon>
        <taxon>Ascomycota</taxon>
        <taxon>Pezizomycotina</taxon>
        <taxon>Sordariomycetes</taxon>
        <taxon>Hypocreomycetidae</taxon>
        <taxon>Glomerellales</taxon>
        <taxon>Glomerellaceae</taxon>
        <taxon>Colletotrichum</taxon>
        <taxon>Colletotrichum acutatum species complex</taxon>
    </lineage>
</organism>
<dbReference type="Proteomes" id="UP001224890">
    <property type="component" value="Unassembled WGS sequence"/>
</dbReference>
<feature type="transmembrane region" description="Helical" evidence="2">
    <location>
        <begin position="71"/>
        <end position="92"/>
    </location>
</feature>
<feature type="region of interest" description="Disordered" evidence="1">
    <location>
        <begin position="151"/>
        <end position="267"/>
    </location>
</feature>
<evidence type="ECO:0000256" key="2">
    <source>
        <dbReference type="SAM" id="Phobius"/>
    </source>
</evidence>
<keyword evidence="2" id="KW-1133">Transmembrane helix</keyword>
<feature type="compositionally biased region" description="Polar residues" evidence="1">
    <location>
        <begin position="227"/>
        <end position="257"/>
    </location>
</feature>
<evidence type="ECO:0000256" key="1">
    <source>
        <dbReference type="SAM" id="MobiDB-lite"/>
    </source>
</evidence>
<accession>A0AAJ0ACU4</accession>
<keyword evidence="4" id="KW-1185">Reference proteome</keyword>
<keyword evidence="2" id="KW-0472">Membrane</keyword>
<feature type="transmembrane region" description="Helical" evidence="2">
    <location>
        <begin position="30"/>
        <end position="50"/>
    </location>
</feature>
<reference evidence="3" key="1">
    <citation type="submission" date="2021-06" db="EMBL/GenBank/DDBJ databases">
        <title>Comparative genomics, transcriptomics and evolutionary studies reveal genomic signatures of adaptation to plant cell wall in hemibiotrophic fungi.</title>
        <authorList>
            <consortium name="DOE Joint Genome Institute"/>
            <person name="Baroncelli R."/>
            <person name="Diaz J.F."/>
            <person name="Benocci T."/>
            <person name="Peng M."/>
            <person name="Battaglia E."/>
            <person name="Haridas S."/>
            <person name="Andreopoulos W."/>
            <person name="Labutti K."/>
            <person name="Pangilinan J."/>
            <person name="Floch G.L."/>
            <person name="Makela M.R."/>
            <person name="Henrissat B."/>
            <person name="Grigoriev I.V."/>
            <person name="Crouch J.A."/>
            <person name="De Vries R.P."/>
            <person name="Sukno S.A."/>
            <person name="Thon M.R."/>
        </authorList>
    </citation>
    <scope>NUCLEOTIDE SEQUENCE</scope>
    <source>
        <strain evidence="3">CBS 193.32</strain>
    </source>
</reference>
<dbReference type="EMBL" id="JAHMHR010000045">
    <property type="protein sequence ID" value="KAK1671583.1"/>
    <property type="molecule type" value="Genomic_DNA"/>
</dbReference>
<feature type="compositionally biased region" description="Low complexity" evidence="1">
    <location>
        <begin position="168"/>
        <end position="181"/>
    </location>
</feature>
<gene>
    <name evidence="3" type="ORF">BDP55DRAFT_752492</name>
</gene>
<evidence type="ECO:0000313" key="3">
    <source>
        <dbReference type="EMBL" id="KAK1671583.1"/>
    </source>
</evidence>
<dbReference type="GeneID" id="85465193"/>
<proteinExistence type="predicted"/>
<comment type="caution">
    <text evidence="3">The sequence shown here is derived from an EMBL/GenBank/DDBJ whole genome shotgun (WGS) entry which is preliminary data.</text>
</comment>
<dbReference type="RefSeq" id="XP_060425586.1">
    <property type="nucleotide sequence ID" value="XM_060580667.1"/>
</dbReference>
<sequence>MAPTPLVVPRPSASLSAGIREDDYNMRNTITIAAACVVYTIAAVVFYASLNRCRFLLKWYENSARRLHSNILLLLWLSATLTFWPIALALAISSKCGFDIVDKFTSLLQRVKRTGNAMCRHISGERREGMELERWKEIELEEGNSDVLRKNTTMGNFINPFDDRGRSSTRSSSGSSSSDQSPTDRRASPSAREITPIRWYERLPSPTEMARALDQVSPRSRGCPSSAGRSRSESPYSDDSDARQPTTILFESANTAVPNPGRKSKMKRMLQTIPEQTDEVKGWETMII</sequence>
<keyword evidence="2" id="KW-0812">Transmembrane</keyword>